<dbReference type="InterPro" id="IPR041616">
    <property type="entry name" value="PheRS_beta_core"/>
</dbReference>
<evidence type="ECO:0000256" key="12">
    <source>
        <dbReference type="ARBA" id="ARBA00022917"/>
    </source>
</evidence>
<dbReference type="SUPFAM" id="SSF56037">
    <property type="entry name" value="PheT/TilS domain"/>
    <property type="match status" value="1"/>
</dbReference>
<dbReference type="GO" id="GO:0004826">
    <property type="term" value="F:phenylalanine-tRNA ligase activity"/>
    <property type="evidence" value="ECO:0007669"/>
    <property type="project" value="UniProtKB-UniRule"/>
</dbReference>
<comment type="cofactor">
    <cofactor evidence="15">
        <name>Mg(2+)</name>
        <dbReference type="ChEBI" id="CHEBI:18420"/>
    </cofactor>
    <text evidence="15">Binds 2 magnesium ions per tetramer.</text>
</comment>
<dbReference type="SMART" id="SM00873">
    <property type="entry name" value="B3_4"/>
    <property type="match status" value="1"/>
</dbReference>
<dbReference type="InterPro" id="IPR005121">
    <property type="entry name" value="Fdx_antiC-bd"/>
</dbReference>
<keyword evidence="5 16" id="KW-0820">tRNA-binding</keyword>
<dbReference type="CDD" id="cd02796">
    <property type="entry name" value="tRNA_bind_bactPheRS"/>
    <property type="match status" value="1"/>
</dbReference>
<evidence type="ECO:0000256" key="4">
    <source>
        <dbReference type="ARBA" id="ARBA00022490"/>
    </source>
</evidence>
<dbReference type="InterPro" id="IPR036690">
    <property type="entry name" value="Fdx_antiC-bd_sf"/>
</dbReference>
<dbReference type="NCBIfam" id="TIGR00472">
    <property type="entry name" value="pheT_bact"/>
    <property type="match status" value="1"/>
</dbReference>
<keyword evidence="9 15" id="KW-0067">ATP-binding</keyword>
<reference evidence="20" key="1">
    <citation type="submission" date="2022-09" db="EMBL/GenBank/DDBJ databases">
        <title>Aureispira anguillicida sp. nov., isolated from Leptocephalus of Japanese eel Anguilla japonica.</title>
        <authorList>
            <person name="Yuasa K."/>
            <person name="Mekata T."/>
            <person name="Ikunari K."/>
        </authorList>
    </citation>
    <scope>NUCLEOTIDE SEQUENCE</scope>
    <source>
        <strain evidence="20">EL160426</strain>
    </source>
</reference>
<dbReference type="Gene3D" id="2.40.50.140">
    <property type="entry name" value="Nucleic acid-binding proteins"/>
    <property type="match status" value="1"/>
</dbReference>
<evidence type="ECO:0000256" key="9">
    <source>
        <dbReference type="ARBA" id="ARBA00022840"/>
    </source>
</evidence>
<dbReference type="InterPro" id="IPR045060">
    <property type="entry name" value="Phe-tRNA-ligase_IIc_bsu"/>
</dbReference>
<dbReference type="GO" id="GO:0005524">
    <property type="term" value="F:ATP binding"/>
    <property type="evidence" value="ECO:0007669"/>
    <property type="project" value="UniProtKB-UniRule"/>
</dbReference>
<dbReference type="Pfam" id="PF03484">
    <property type="entry name" value="B5"/>
    <property type="match status" value="1"/>
</dbReference>
<dbReference type="AlphaFoldDB" id="A0A915YMD7"/>
<dbReference type="GO" id="GO:0000287">
    <property type="term" value="F:magnesium ion binding"/>
    <property type="evidence" value="ECO:0007669"/>
    <property type="project" value="UniProtKB-UniRule"/>
</dbReference>
<keyword evidence="7 15" id="KW-0479">Metal-binding</keyword>
<keyword evidence="13 15" id="KW-0030">Aminoacyl-tRNA synthetase</keyword>
<keyword evidence="10 15" id="KW-0460">Magnesium</keyword>
<keyword evidence="8 15" id="KW-0547">Nucleotide-binding</keyword>
<gene>
    <name evidence="15" type="primary">pheT</name>
    <name evidence="20" type="ORF">AsAng_0062520</name>
</gene>
<evidence type="ECO:0000313" key="20">
    <source>
        <dbReference type="EMBL" id="BDS15468.1"/>
    </source>
</evidence>
<dbReference type="SUPFAM" id="SSF50249">
    <property type="entry name" value="Nucleic acid-binding proteins"/>
    <property type="match status" value="1"/>
</dbReference>
<evidence type="ECO:0000256" key="8">
    <source>
        <dbReference type="ARBA" id="ARBA00022741"/>
    </source>
</evidence>
<dbReference type="Pfam" id="PF03483">
    <property type="entry name" value="B3_4"/>
    <property type="match status" value="1"/>
</dbReference>
<dbReference type="EMBL" id="AP026867">
    <property type="protein sequence ID" value="BDS15468.1"/>
    <property type="molecule type" value="Genomic_DNA"/>
</dbReference>
<dbReference type="InterPro" id="IPR020825">
    <property type="entry name" value="Phe-tRNA_synthase-like_B3/B4"/>
</dbReference>
<evidence type="ECO:0000256" key="16">
    <source>
        <dbReference type="PROSITE-ProRule" id="PRU00209"/>
    </source>
</evidence>
<protein>
    <recommendedName>
        <fullName evidence="15">Phenylalanine--tRNA ligase beta subunit</fullName>
        <ecNumber evidence="15">6.1.1.20</ecNumber>
    </recommendedName>
    <alternativeName>
        <fullName evidence="15">Phenylalanyl-tRNA synthetase beta subunit</fullName>
        <shortName evidence="15">PheRS</shortName>
    </alternativeName>
</protein>
<dbReference type="Gene3D" id="3.50.40.10">
    <property type="entry name" value="Phenylalanyl-trna Synthetase, Chain B, domain 3"/>
    <property type="match status" value="1"/>
</dbReference>
<dbReference type="Gene3D" id="3.30.56.10">
    <property type="match status" value="2"/>
</dbReference>
<evidence type="ECO:0000256" key="14">
    <source>
        <dbReference type="ARBA" id="ARBA00049255"/>
    </source>
</evidence>
<dbReference type="InterPro" id="IPR045864">
    <property type="entry name" value="aa-tRNA-synth_II/BPL/LPL"/>
</dbReference>
<evidence type="ECO:0000256" key="1">
    <source>
        <dbReference type="ARBA" id="ARBA00004496"/>
    </source>
</evidence>
<evidence type="ECO:0000256" key="11">
    <source>
        <dbReference type="ARBA" id="ARBA00022884"/>
    </source>
</evidence>
<evidence type="ECO:0000256" key="10">
    <source>
        <dbReference type="ARBA" id="ARBA00022842"/>
    </source>
</evidence>
<evidence type="ECO:0000259" key="17">
    <source>
        <dbReference type="PROSITE" id="PS50886"/>
    </source>
</evidence>
<dbReference type="InterPro" id="IPR005146">
    <property type="entry name" value="B3/B4_tRNA-bd"/>
</dbReference>
<dbReference type="InterPro" id="IPR004532">
    <property type="entry name" value="Phe-tRNA-ligase_IIc_bsu_bact"/>
</dbReference>
<dbReference type="Proteomes" id="UP001060919">
    <property type="component" value="Chromosome"/>
</dbReference>
<evidence type="ECO:0000259" key="18">
    <source>
        <dbReference type="PROSITE" id="PS51447"/>
    </source>
</evidence>
<evidence type="ECO:0000256" key="2">
    <source>
        <dbReference type="ARBA" id="ARBA00008653"/>
    </source>
</evidence>
<dbReference type="PANTHER" id="PTHR10947">
    <property type="entry name" value="PHENYLALANYL-TRNA SYNTHETASE BETA CHAIN AND LEUCINE-RICH REPEAT-CONTAINING PROTEIN 47"/>
    <property type="match status" value="1"/>
</dbReference>
<dbReference type="Pfam" id="PF17759">
    <property type="entry name" value="tRNA_synthFbeta"/>
    <property type="match status" value="1"/>
</dbReference>
<feature type="binding site" evidence="15">
    <location>
        <position position="475"/>
    </location>
    <ligand>
        <name>Mg(2+)</name>
        <dbReference type="ChEBI" id="CHEBI:18420"/>
        <note>shared with alpha subunit</note>
    </ligand>
</feature>
<keyword evidence="4 15" id="KW-0963">Cytoplasm</keyword>
<dbReference type="SUPFAM" id="SSF46955">
    <property type="entry name" value="Putative DNA-binding domain"/>
    <property type="match status" value="1"/>
</dbReference>
<dbReference type="Gene3D" id="3.30.930.10">
    <property type="entry name" value="Bira Bifunctional Protein, Domain 2"/>
    <property type="match status" value="1"/>
</dbReference>
<dbReference type="HAMAP" id="MF_00283">
    <property type="entry name" value="Phe_tRNA_synth_beta1"/>
    <property type="match status" value="1"/>
</dbReference>
<dbReference type="InterPro" id="IPR005147">
    <property type="entry name" value="tRNA_synthase_B5-dom"/>
</dbReference>
<dbReference type="PANTHER" id="PTHR10947:SF0">
    <property type="entry name" value="PHENYLALANINE--TRNA LIGASE BETA SUBUNIT"/>
    <property type="match status" value="1"/>
</dbReference>
<dbReference type="InterPro" id="IPR012340">
    <property type="entry name" value="NA-bd_OB-fold"/>
</dbReference>
<feature type="domain" description="TRNA-binding" evidence="17">
    <location>
        <begin position="42"/>
        <end position="158"/>
    </location>
</feature>
<dbReference type="GO" id="GO:0000049">
    <property type="term" value="F:tRNA binding"/>
    <property type="evidence" value="ECO:0007669"/>
    <property type="project" value="UniProtKB-UniRule"/>
</dbReference>
<dbReference type="RefSeq" id="WP_264790624.1">
    <property type="nucleotide sequence ID" value="NZ_AP026867.1"/>
</dbReference>
<dbReference type="FunFam" id="3.50.40.10:FF:000001">
    <property type="entry name" value="Phenylalanine--tRNA ligase beta subunit"/>
    <property type="match status" value="1"/>
</dbReference>
<comment type="catalytic activity">
    <reaction evidence="14 15">
        <text>tRNA(Phe) + L-phenylalanine + ATP = L-phenylalanyl-tRNA(Phe) + AMP + diphosphate + H(+)</text>
        <dbReference type="Rhea" id="RHEA:19413"/>
        <dbReference type="Rhea" id="RHEA-COMP:9668"/>
        <dbReference type="Rhea" id="RHEA-COMP:9699"/>
        <dbReference type="ChEBI" id="CHEBI:15378"/>
        <dbReference type="ChEBI" id="CHEBI:30616"/>
        <dbReference type="ChEBI" id="CHEBI:33019"/>
        <dbReference type="ChEBI" id="CHEBI:58095"/>
        <dbReference type="ChEBI" id="CHEBI:78442"/>
        <dbReference type="ChEBI" id="CHEBI:78531"/>
        <dbReference type="ChEBI" id="CHEBI:456215"/>
        <dbReference type="EC" id="6.1.1.20"/>
    </reaction>
</comment>
<feature type="domain" description="B5" evidence="19">
    <location>
        <begin position="421"/>
        <end position="497"/>
    </location>
</feature>
<comment type="subunit">
    <text evidence="3 15">Tetramer of two alpha and two beta subunits.</text>
</comment>
<keyword evidence="6 15" id="KW-0436">Ligase</keyword>
<dbReference type="FunFam" id="3.30.70.380:FF:000001">
    <property type="entry name" value="Phenylalanine--tRNA ligase beta subunit"/>
    <property type="match status" value="1"/>
</dbReference>
<organism evidence="20 21">
    <name type="scientific">Aureispira anguillae</name>
    <dbReference type="NCBI Taxonomy" id="2864201"/>
    <lineage>
        <taxon>Bacteria</taxon>
        <taxon>Pseudomonadati</taxon>
        <taxon>Bacteroidota</taxon>
        <taxon>Saprospiria</taxon>
        <taxon>Saprospirales</taxon>
        <taxon>Saprospiraceae</taxon>
        <taxon>Aureispira</taxon>
    </lineage>
</organism>
<proteinExistence type="inferred from homology"/>
<dbReference type="SUPFAM" id="SSF55681">
    <property type="entry name" value="Class II aaRS and biotin synthetases"/>
    <property type="match status" value="1"/>
</dbReference>
<dbReference type="PROSITE" id="PS50886">
    <property type="entry name" value="TRBD"/>
    <property type="match status" value="1"/>
</dbReference>
<dbReference type="EC" id="6.1.1.20" evidence="15"/>
<evidence type="ECO:0000256" key="7">
    <source>
        <dbReference type="ARBA" id="ARBA00022723"/>
    </source>
</evidence>
<dbReference type="InterPro" id="IPR002547">
    <property type="entry name" value="tRNA-bd_dom"/>
</dbReference>
<feature type="binding site" evidence="15">
    <location>
        <position position="481"/>
    </location>
    <ligand>
        <name>Mg(2+)</name>
        <dbReference type="ChEBI" id="CHEBI:18420"/>
        <note>shared with alpha subunit</note>
    </ligand>
</feature>
<evidence type="ECO:0000256" key="15">
    <source>
        <dbReference type="HAMAP-Rule" id="MF_00283"/>
    </source>
</evidence>
<dbReference type="KEGG" id="aup:AsAng_0062520"/>
<dbReference type="PROSITE" id="PS51447">
    <property type="entry name" value="FDX_ACB"/>
    <property type="match status" value="1"/>
</dbReference>
<dbReference type="Gene3D" id="3.30.70.380">
    <property type="entry name" value="Ferrodoxin-fold anticodon-binding domain"/>
    <property type="match status" value="1"/>
</dbReference>
<evidence type="ECO:0000256" key="5">
    <source>
        <dbReference type="ARBA" id="ARBA00022555"/>
    </source>
</evidence>
<dbReference type="GO" id="GO:0009328">
    <property type="term" value="C:phenylalanine-tRNA ligase complex"/>
    <property type="evidence" value="ECO:0007669"/>
    <property type="project" value="TreeGrafter"/>
</dbReference>
<feature type="domain" description="FDX-ACB" evidence="18">
    <location>
        <begin position="731"/>
        <end position="825"/>
    </location>
</feature>
<evidence type="ECO:0000259" key="19">
    <source>
        <dbReference type="PROSITE" id="PS51483"/>
    </source>
</evidence>
<comment type="similarity">
    <text evidence="2 15">Belongs to the phenylalanyl-tRNA synthetase beta subunit family. Type 1 subfamily.</text>
</comment>
<keyword evidence="11 16" id="KW-0694">RNA-binding</keyword>
<keyword evidence="21" id="KW-1185">Reference proteome</keyword>
<dbReference type="InterPro" id="IPR009061">
    <property type="entry name" value="DNA-bd_dom_put_sf"/>
</dbReference>
<dbReference type="FunFam" id="2.40.50.140:FF:000045">
    <property type="entry name" value="Phenylalanine--tRNA ligase beta subunit"/>
    <property type="match status" value="1"/>
</dbReference>
<dbReference type="Pfam" id="PF01588">
    <property type="entry name" value="tRNA_bind"/>
    <property type="match status" value="1"/>
</dbReference>
<evidence type="ECO:0000256" key="6">
    <source>
        <dbReference type="ARBA" id="ARBA00022598"/>
    </source>
</evidence>
<feature type="binding site" evidence="15">
    <location>
        <position position="484"/>
    </location>
    <ligand>
        <name>Mg(2+)</name>
        <dbReference type="ChEBI" id="CHEBI:18420"/>
        <note>shared with alpha subunit</note>
    </ligand>
</feature>
<dbReference type="InterPro" id="IPR033714">
    <property type="entry name" value="tRNA_bind_bactPheRS"/>
</dbReference>
<dbReference type="PROSITE" id="PS51483">
    <property type="entry name" value="B5"/>
    <property type="match status" value="1"/>
</dbReference>
<comment type="subcellular location">
    <subcellularLocation>
        <location evidence="1 15">Cytoplasm</location>
    </subcellularLocation>
</comment>
<dbReference type="Pfam" id="PF03147">
    <property type="entry name" value="FDX-ACB"/>
    <property type="match status" value="1"/>
</dbReference>
<dbReference type="SMART" id="SM00874">
    <property type="entry name" value="B5"/>
    <property type="match status" value="1"/>
</dbReference>
<feature type="binding site" evidence="15">
    <location>
        <position position="485"/>
    </location>
    <ligand>
        <name>Mg(2+)</name>
        <dbReference type="ChEBI" id="CHEBI:18420"/>
        <note>shared with alpha subunit</note>
    </ligand>
</feature>
<dbReference type="SMART" id="SM00896">
    <property type="entry name" value="FDX-ACB"/>
    <property type="match status" value="1"/>
</dbReference>
<dbReference type="SUPFAM" id="SSF54991">
    <property type="entry name" value="Anticodon-binding domain of PheRS"/>
    <property type="match status" value="1"/>
</dbReference>
<accession>A0A915YMD7</accession>
<evidence type="ECO:0000256" key="13">
    <source>
        <dbReference type="ARBA" id="ARBA00023146"/>
    </source>
</evidence>
<evidence type="ECO:0000313" key="21">
    <source>
        <dbReference type="Proteomes" id="UP001060919"/>
    </source>
</evidence>
<evidence type="ECO:0000256" key="3">
    <source>
        <dbReference type="ARBA" id="ARBA00011209"/>
    </source>
</evidence>
<name>A0A915YMD7_9BACT</name>
<keyword evidence="12 15" id="KW-0648">Protein biosynthesis</keyword>
<sequence length="826" mass="91725">MKVSLNWLKQYVDVKESKDEVSDILTNIGLEVEGMEIYETIKGSLAGLVIGEVLTCQKHPGADKLSVTTVNVGGDEHLQIVCGAPNAPKAVGKKVVVATVGTLLYTPEGESFKIKKGKIRGEASLGMICAEDEIGLGTSHDGIIIIEDEKAVVGMPAAQYFSKQVIRDVVYEIGLTPNRSDATGHLGTAFDLAAALKTNYKDQGTFTQPDNSKFTIDNNNLAIKVAVENTAACPRYSGVCIEGVTIKDSPVWMQNHLRAIGIEPKNNVVDITNYVLHELGQPLHAFDYDQITDQSVVVKNLADKTKFTTLDEVERELSSEDLMICDGQGNGMCIAGVFGGIQSGVTDKTVNIFLESAFFNAISIRRSSMRHLLRTDAATRFEKGVDPNGTLYALKRAALLIQEYAGGKIASEVIDLYPTPVERAQVNVRFEKVTDLIGADIPKEDIKKILGYLDMNILEETADALTVDIPTNKVDVTRDADVIEEILRIYGYNKVETPTTVSSVLSFAPSPNPFKVKNLIADLLTSSGFNEMMATSMTRSEYYKKYLPQDENSLVYVNNTSNQHLDLMRPSMLFSGLESIVHNQNRQNQDLKLYEFGKTYFKKVIDGDGNRDYFEQQHITLFLTGQKHPENWHNPKGGKVSFYTLKAYVEHIMTRLGILPSSVQCSPINDEVFTYGLKYHRGKQNIVQFGRLDGNIALGMGIKQEVFYADFDFDTILQVLKKHKMKYQPMSKYPAVRRDLALVLDKAVGYNEILGIAVKTGGKQLQATNLFDVYENEEHVGPGKKSCSVSFIFQDANKTLKDKDIDKVMSKLITTYEKKLNALIRK</sequence>
<dbReference type="GO" id="GO:0006432">
    <property type="term" value="P:phenylalanyl-tRNA aminoacylation"/>
    <property type="evidence" value="ECO:0007669"/>
    <property type="project" value="UniProtKB-UniRule"/>
</dbReference>